<evidence type="ECO:0000256" key="1">
    <source>
        <dbReference type="SAM" id="MobiDB-lite"/>
    </source>
</evidence>
<name>A0AAD6S384_9AGAR</name>
<feature type="transmembrane region" description="Helical" evidence="2">
    <location>
        <begin position="149"/>
        <end position="170"/>
    </location>
</feature>
<comment type="caution">
    <text evidence="3">The sequence shown here is derived from an EMBL/GenBank/DDBJ whole genome shotgun (WGS) entry which is preliminary data.</text>
</comment>
<keyword evidence="2" id="KW-0472">Membrane</keyword>
<feature type="compositionally biased region" description="Polar residues" evidence="1">
    <location>
        <begin position="222"/>
        <end position="235"/>
    </location>
</feature>
<dbReference type="Proteomes" id="UP001218188">
    <property type="component" value="Unassembled WGS sequence"/>
</dbReference>
<gene>
    <name evidence="3" type="ORF">C8F04DRAFT_975576</name>
</gene>
<feature type="compositionally biased region" description="Low complexity" evidence="1">
    <location>
        <begin position="242"/>
        <end position="255"/>
    </location>
</feature>
<proteinExistence type="predicted"/>
<protein>
    <submittedName>
        <fullName evidence="3">Uncharacterized protein</fullName>
    </submittedName>
</protein>
<reference evidence="3" key="1">
    <citation type="submission" date="2023-03" db="EMBL/GenBank/DDBJ databases">
        <title>Massive genome expansion in bonnet fungi (Mycena s.s.) driven by repeated elements and novel gene families across ecological guilds.</title>
        <authorList>
            <consortium name="Lawrence Berkeley National Laboratory"/>
            <person name="Harder C.B."/>
            <person name="Miyauchi S."/>
            <person name="Viragh M."/>
            <person name="Kuo A."/>
            <person name="Thoen E."/>
            <person name="Andreopoulos B."/>
            <person name="Lu D."/>
            <person name="Skrede I."/>
            <person name="Drula E."/>
            <person name="Henrissat B."/>
            <person name="Morin E."/>
            <person name="Kohler A."/>
            <person name="Barry K."/>
            <person name="LaButti K."/>
            <person name="Morin E."/>
            <person name="Salamov A."/>
            <person name="Lipzen A."/>
            <person name="Mereny Z."/>
            <person name="Hegedus B."/>
            <person name="Baldrian P."/>
            <person name="Stursova M."/>
            <person name="Weitz H."/>
            <person name="Taylor A."/>
            <person name="Grigoriev I.V."/>
            <person name="Nagy L.G."/>
            <person name="Martin F."/>
            <person name="Kauserud H."/>
        </authorList>
    </citation>
    <scope>NUCLEOTIDE SEQUENCE</scope>
    <source>
        <strain evidence="3">CBHHK200</strain>
    </source>
</reference>
<keyword evidence="2" id="KW-0812">Transmembrane</keyword>
<dbReference type="AlphaFoldDB" id="A0AAD6S384"/>
<dbReference type="EMBL" id="JARJCM010000292">
    <property type="protein sequence ID" value="KAJ7019451.1"/>
    <property type="molecule type" value="Genomic_DNA"/>
</dbReference>
<keyword evidence="2" id="KW-1133">Transmembrane helix</keyword>
<feature type="region of interest" description="Disordered" evidence="1">
    <location>
        <begin position="214"/>
        <end position="255"/>
    </location>
</feature>
<evidence type="ECO:0000313" key="4">
    <source>
        <dbReference type="Proteomes" id="UP001218188"/>
    </source>
</evidence>
<evidence type="ECO:0000256" key="2">
    <source>
        <dbReference type="SAM" id="Phobius"/>
    </source>
</evidence>
<organism evidence="3 4">
    <name type="scientific">Mycena alexandri</name>
    <dbReference type="NCBI Taxonomy" id="1745969"/>
    <lineage>
        <taxon>Eukaryota</taxon>
        <taxon>Fungi</taxon>
        <taxon>Dikarya</taxon>
        <taxon>Basidiomycota</taxon>
        <taxon>Agaricomycotina</taxon>
        <taxon>Agaricomycetes</taxon>
        <taxon>Agaricomycetidae</taxon>
        <taxon>Agaricales</taxon>
        <taxon>Marasmiineae</taxon>
        <taxon>Mycenaceae</taxon>
        <taxon>Mycena</taxon>
    </lineage>
</organism>
<sequence length="255" mass="28283">MAQQIYRCWLVYNRAWMYVVLPSALWLGAVVLMGIAIHTTHKIDGIFDTLQSRIFGSCFWAVEMAVNIITTGLLSYRIWRIAELQWGLQPNADECMSHLTPAKLASASIVPSPAYSRVKHTKRLLIESGLIYTTATIIMFSLFTAHNNAVYASIDVLVQIIGIAFNLIIIHNHSHAAKASQAQLNDVELQIISSNRTQSVPASAIEFAYPKQFVPRHKHQPTRTPGPTQEDNGSSGKLGILQNSESSQQSTHSIS</sequence>
<keyword evidence="4" id="KW-1185">Reference proteome</keyword>
<feature type="transmembrane region" description="Helical" evidence="2">
    <location>
        <begin position="124"/>
        <end position="143"/>
    </location>
</feature>
<evidence type="ECO:0000313" key="3">
    <source>
        <dbReference type="EMBL" id="KAJ7019451.1"/>
    </source>
</evidence>
<accession>A0AAD6S384</accession>
<feature type="transmembrane region" description="Helical" evidence="2">
    <location>
        <begin position="15"/>
        <end position="37"/>
    </location>
</feature>